<sequence length="73" mass="7783">MNRFQKLAQSASAQGASSGSYWVISAVIALGGGGYVTYWLWPNHPLGAIAAGAAFLLVGGYDLYLARKVHQRK</sequence>
<evidence type="ECO:0000313" key="3">
    <source>
        <dbReference type="Proteomes" id="UP001597252"/>
    </source>
</evidence>
<name>A0ABW4E9Z2_9LACO</name>
<reference evidence="3" key="1">
    <citation type="journal article" date="2019" name="Int. J. Syst. Evol. Microbiol.">
        <title>The Global Catalogue of Microorganisms (GCM) 10K type strain sequencing project: providing services to taxonomists for standard genome sequencing and annotation.</title>
        <authorList>
            <consortium name="The Broad Institute Genomics Platform"/>
            <consortium name="The Broad Institute Genome Sequencing Center for Infectious Disease"/>
            <person name="Wu L."/>
            <person name="Ma J."/>
        </authorList>
    </citation>
    <scope>NUCLEOTIDE SEQUENCE [LARGE SCALE GENOMIC DNA]</scope>
    <source>
        <strain evidence="3">CCM 8903</strain>
    </source>
</reference>
<feature type="transmembrane region" description="Helical" evidence="1">
    <location>
        <begin position="47"/>
        <end position="66"/>
    </location>
</feature>
<keyword evidence="3" id="KW-1185">Reference proteome</keyword>
<proteinExistence type="predicted"/>
<evidence type="ECO:0000313" key="2">
    <source>
        <dbReference type="EMBL" id="MFD1485241.1"/>
    </source>
</evidence>
<feature type="transmembrane region" description="Helical" evidence="1">
    <location>
        <begin position="21"/>
        <end position="41"/>
    </location>
</feature>
<comment type="caution">
    <text evidence="2">The sequence shown here is derived from an EMBL/GenBank/DDBJ whole genome shotgun (WGS) entry which is preliminary data.</text>
</comment>
<dbReference type="Proteomes" id="UP001597252">
    <property type="component" value="Unassembled WGS sequence"/>
</dbReference>
<keyword evidence="1" id="KW-0472">Membrane</keyword>
<evidence type="ECO:0000256" key="1">
    <source>
        <dbReference type="SAM" id="Phobius"/>
    </source>
</evidence>
<dbReference type="EMBL" id="JBHTON010000025">
    <property type="protein sequence ID" value="MFD1485241.1"/>
    <property type="molecule type" value="Genomic_DNA"/>
</dbReference>
<keyword evidence="1" id="KW-0812">Transmembrane</keyword>
<dbReference type="RefSeq" id="WP_125753917.1">
    <property type="nucleotide sequence ID" value="NZ_JBHTON010000025.1"/>
</dbReference>
<accession>A0ABW4E9Z2</accession>
<gene>
    <name evidence="2" type="ORF">ACFQ5J_08365</name>
</gene>
<protein>
    <submittedName>
        <fullName evidence="2">Uncharacterized protein</fullName>
    </submittedName>
</protein>
<keyword evidence="1" id="KW-1133">Transmembrane helix</keyword>
<organism evidence="2 3">
    <name type="scientific">Lacticaseibacillus baoqingensis</name>
    <dbReference type="NCBI Taxonomy" id="2486013"/>
    <lineage>
        <taxon>Bacteria</taxon>
        <taxon>Bacillati</taxon>
        <taxon>Bacillota</taxon>
        <taxon>Bacilli</taxon>
        <taxon>Lactobacillales</taxon>
        <taxon>Lactobacillaceae</taxon>
        <taxon>Lacticaseibacillus</taxon>
    </lineage>
</organism>